<accession>A0A7C8RJG5</accession>
<evidence type="ECO:0000313" key="3">
    <source>
        <dbReference type="Proteomes" id="UP000474640"/>
    </source>
</evidence>
<evidence type="ECO:0000256" key="1">
    <source>
        <dbReference type="SAM" id="MobiDB-lite"/>
    </source>
</evidence>
<feature type="compositionally biased region" description="Basic and acidic residues" evidence="1">
    <location>
        <begin position="46"/>
        <end position="55"/>
    </location>
</feature>
<dbReference type="AlphaFoldDB" id="A0A7C8RJG5"/>
<gene>
    <name evidence="2" type="ORF">TWF970_003744</name>
</gene>
<name>A0A7C8RJG5_ORBOL</name>
<feature type="compositionally biased region" description="Polar residues" evidence="1">
    <location>
        <begin position="62"/>
        <end position="73"/>
    </location>
</feature>
<dbReference type="EMBL" id="JAABOJ010000002">
    <property type="protein sequence ID" value="KAF3290013.1"/>
    <property type="molecule type" value="Genomic_DNA"/>
</dbReference>
<reference evidence="2 3" key="1">
    <citation type="submission" date="2020-01" db="EMBL/GenBank/DDBJ databases">
        <authorList>
            <person name="Palmer J.M."/>
        </authorList>
    </citation>
    <scope>NUCLEOTIDE SEQUENCE [LARGE SCALE GENOMIC DNA]</scope>
    <source>
        <strain evidence="2 3">TWF970</strain>
    </source>
</reference>
<organism evidence="2 3">
    <name type="scientific">Orbilia oligospora</name>
    <name type="common">Nematode-trapping fungus</name>
    <name type="synonym">Arthrobotrys oligospora</name>
    <dbReference type="NCBI Taxonomy" id="2813651"/>
    <lineage>
        <taxon>Eukaryota</taxon>
        <taxon>Fungi</taxon>
        <taxon>Dikarya</taxon>
        <taxon>Ascomycota</taxon>
        <taxon>Pezizomycotina</taxon>
        <taxon>Orbiliomycetes</taxon>
        <taxon>Orbiliales</taxon>
        <taxon>Orbiliaceae</taxon>
        <taxon>Orbilia</taxon>
    </lineage>
</organism>
<proteinExistence type="predicted"/>
<dbReference type="Proteomes" id="UP000474640">
    <property type="component" value="Unassembled WGS sequence"/>
</dbReference>
<evidence type="ECO:0000313" key="2">
    <source>
        <dbReference type="EMBL" id="KAF3290013.1"/>
    </source>
</evidence>
<feature type="region of interest" description="Disordered" evidence="1">
    <location>
        <begin position="27"/>
        <end position="76"/>
    </location>
</feature>
<sequence length="102" mass="11427">MAGYRLTWWQLSVDGRQPYGLTAQWPITGSPTESNPAVLTAQWPDSDLRKDDSGLRKGQSIPDESQTNGSDSAMTRRRFTVNRLYPAVLTAQWPDSDLRGET</sequence>
<dbReference type="OrthoDB" id="10273882at2759"/>
<protein>
    <submittedName>
        <fullName evidence="2">Uncharacterized protein</fullName>
    </submittedName>
</protein>
<comment type="caution">
    <text evidence="2">The sequence shown here is derived from an EMBL/GenBank/DDBJ whole genome shotgun (WGS) entry which is preliminary data.</text>
</comment>
<feature type="compositionally biased region" description="Polar residues" evidence="1">
    <location>
        <begin position="27"/>
        <end position="37"/>
    </location>
</feature>